<dbReference type="EMBL" id="GGEC01056626">
    <property type="protein sequence ID" value="MBX37110.1"/>
    <property type="molecule type" value="Transcribed_RNA"/>
</dbReference>
<accession>A0A2P2N3P5</accession>
<proteinExistence type="predicted"/>
<evidence type="ECO:0000313" key="1">
    <source>
        <dbReference type="EMBL" id="MBX37110.1"/>
    </source>
</evidence>
<organism evidence="1">
    <name type="scientific">Rhizophora mucronata</name>
    <name type="common">Asiatic mangrove</name>
    <dbReference type="NCBI Taxonomy" id="61149"/>
    <lineage>
        <taxon>Eukaryota</taxon>
        <taxon>Viridiplantae</taxon>
        <taxon>Streptophyta</taxon>
        <taxon>Embryophyta</taxon>
        <taxon>Tracheophyta</taxon>
        <taxon>Spermatophyta</taxon>
        <taxon>Magnoliopsida</taxon>
        <taxon>eudicotyledons</taxon>
        <taxon>Gunneridae</taxon>
        <taxon>Pentapetalae</taxon>
        <taxon>rosids</taxon>
        <taxon>fabids</taxon>
        <taxon>Malpighiales</taxon>
        <taxon>Rhizophoraceae</taxon>
        <taxon>Rhizophora</taxon>
    </lineage>
</organism>
<sequence length="42" mass="4825">MKVRIMILCSEAPRICSVDSMKRKRATSLNLITRVQNMFLLG</sequence>
<reference evidence="1" key="1">
    <citation type="submission" date="2018-02" db="EMBL/GenBank/DDBJ databases">
        <title>Rhizophora mucronata_Transcriptome.</title>
        <authorList>
            <person name="Meera S.P."/>
            <person name="Sreeshan A."/>
            <person name="Augustine A."/>
        </authorList>
    </citation>
    <scope>NUCLEOTIDE SEQUENCE</scope>
    <source>
        <tissue evidence="1">Leaf</tissue>
    </source>
</reference>
<name>A0A2P2N3P5_RHIMU</name>
<protein>
    <submittedName>
        <fullName evidence="1">Uncharacterized protein</fullName>
    </submittedName>
</protein>
<dbReference type="AlphaFoldDB" id="A0A2P2N3P5"/>